<gene>
    <name evidence="1" type="ORF">H2Y56_06020</name>
</gene>
<name>A0ABR5ZAR8_9GAMM</name>
<sequence length="159" mass="17655">MITTDVIYARPFMTDDGCDHSARIIWAMNANARARTRSPYVPAPAPVQVVQPTFAPLPKTSGRKQKKAKPRVTLDAKSLISVMIGKTLTKTQILAALDKHYPGHGLTLTKLSNRLTSMINSPHVKIARHEKPTPEFTLESVDRDFYLNSGRTVRGMTSE</sequence>
<comment type="caution">
    <text evidence="1">The sequence shown here is derived from an EMBL/GenBank/DDBJ whole genome shotgun (WGS) entry which is preliminary data.</text>
</comment>
<dbReference type="EMBL" id="JACERK010000002">
    <property type="protein sequence ID" value="MBA5231675.1"/>
    <property type="molecule type" value="Genomic_DNA"/>
</dbReference>
<protein>
    <submittedName>
        <fullName evidence="1">Uncharacterized protein</fullName>
    </submittedName>
</protein>
<evidence type="ECO:0000313" key="1">
    <source>
        <dbReference type="EMBL" id="MBA5231675.1"/>
    </source>
</evidence>
<accession>A0ABR5ZAR8</accession>
<organism evidence="1 2">
    <name type="scientific">Pectobacterium aroidearum</name>
    <dbReference type="NCBI Taxonomy" id="1201031"/>
    <lineage>
        <taxon>Bacteria</taxon>
        <taxon>Pseudomonadati</taxon>
        <taxon>Pseudomonadota</taxon>
        <taxon>Gammaproteobacteria</taxon>
        <taxon>Enterobacterales</taxon>
        <taxon>Pectobacteriaceae</taxon>
        <taxon>Pectobacterium</taxon>
    </lineage>
</organism>
<reference evidence="1 2" key="1">
    <citation type="submission" date="2020-07" db="EMBL/GenBank/DDBJ databases">
        <title>Characterization of Pectobacterium aroidearum strains causing soft rot on Amorphophallus konjac.</title>
        <authorList>
            <person name="Xie H."/>
        </authorList>
    </citation>
    <scope>NUCLEOTIDE SEQUENCE [LARGE SCALE GENOMIC DNA]</scope>
    <source>
        <strain evidence="1 2">MY10</strain>
    </source>
</reference>
<dbReference type="Proteomes" id="UP000530038">
    <property type="component" value="Unassembled WGS sequence"/>
</dbReference>
<proteinExistence type="predicted"/>
<evidence type="ECO:0000313" key="2">
    <source>
        <dbReference type="Proteomes" id="UP000530038"/>
    </source>
</evidence>
<keyword evidence="2" id="KW-1185">Reference proteome</keyword>
<dbReference type="RefSeq" id="WP_016060761.1">
    <property type="nucleotide sequence ID" value="NZ_CP104757.1"/>
</dbReference>